<accession>A0A2P8GVC4</accession>
<dbReference type="Pfam" id="PF10708">
    <property type="entry name" value="DUF2510"/>
    <property type="match status" value="1"/>
</dbReference>
<dbReference type="EMBL" id="PYAU01000001">
    <property type="protein sequence ID" value="PSL37922.1"/>
    <property type="molecule type" value="Genomic_DNA"/>
</dbReference>
<reference evidence="3 5" key="1">
    <citation type="submission" date="2018-03" db="EMBL/GenBank/DDBJ databases">
        <title>Genomic Encyclopedia of Archaeal and Bacterial Type Strains, Phase II (KMG-II): from individual species to whole genera.</title>
        <authorList>
            <person name="Goeker M."/>
        </authorList>
    </citation>
    <scope>NUCLEOTIDE SEQUENCE [LARGE SCALE GENOMIC DNA]</scope>
    <source>
        <strain evidence="3 5">DSM 21548</strain>
    </source>
</reference>
<evidence type="ECO:0000313" key="3">
    <source>
        <dbReference type="EMBL" id="PSL37922.1"/>
    </source>
</evidence>
<sequence length="182" mass="19823">MLDFARFQSALGVDGGLEREGIRLAAETLTGLRGHEAYALAWFENWSRDGQPADGRIAIDGPYQPSPDVDVSDFAVAGYARTGDEPAAPALDRPSTRRAARAAAEGSGGDQVVVMTAVPDQPQASTPRAPAPGWYPSPSRASHEQWWDGRAWTAEHRSVPAHPRGLARLLRRRRTSEERISR</sequence>
<evidence type="ECO:0000256" key="1">
    <source>
        <dbReference type="SAM" id="MobiDB-lite"/>
    </source>
</evidence>
<evidence type="ECO:0000313" key="6">
    <source>
        <dbReference type="Proteomes" id="UP000268291"/>
    </source>
</evidence>
<organism evidence="3 5">
    <name type="scientific">Labedella gwakjiensis</name>
    <dbReference type="NCBI Taxonomy" id="390269"/>
    <lineage>
        <taxon>Bacteria</taxon>
        <taxon>Bacillati</taxon>
        <taxon>Actinomycetota</taxon>
        <taxon>Actinomycetes</taxon>
        <taxon>Micrococcales</taxon>
        <taxon>Microbacteriaceae</taxon>
        <taxon>Labedella</taxon>
    </lineage>
</organism>
<feature type="region of interest" description="Disordered" evidence="1">
    <location>
        <begin position="83"/>
        <end position="142"/>
    </location>
</feature>
<dbReference type="Proteomes" id="UP000241203">
    <property type="component" value="Unassembled WGS sequence"/>
</dbReference>
<evidence type="ECO:0000259" key="2">
    <source>
        <dbReference type="Pfam" id="PF10708"/>
    </source>
</evidence>
<name>A0A2P8GVC4_9MICO</name>
<gene>
    <name evidence="3" type="ORF">CLV49_1530</name>
    <name evidence="4" type="ORF">ELQ93_11545</name>
</gene>
<evidence type="ECO:0000313" key="5">
    <source>
        <dbReference type="Proteomes" id="UP000241203"/>
    </source>
</evidence>
<reference evidence="4 6" key="2">
    <citation type="submission" date="2018-12" db="EMBL/GenBank/DDBJ databases">
        <authorList>
            <person name="hu s."/>
            <person name="Xu Y."/>
            <person name="Xu B."/>
            <person name="Li F."/>
        </authorList>
    </citation>
    <scope>NUCLEOTIDE SEQUENCE [LARGE SCALE GENOMIC DNA]</scope>
    <source>
        <strain evidence="4 6">KSW2-17</strain>
    </source>
</reference>
<dbReference type="RefSeq" id="WP_127054390.1">
    <property type="nucleotide sequence ID" value="NZ_PYAU01000001.1"/>
</dbReference>
<protein>
    <submittedName>
        <fullName evidence="4">DUF2510 domain-containing protein</fullName>
    </submittedName>
    <submittedName>
        <fullName evidence="3">Uncharacterized protein DUF2510</fullName>
    </submittedName>
</protein>
<evidence type="ECO:0000313" key="4">
    <source>
        <dbReference type="EMBL" id="RUQ87511.1"/>
    </source>
</evidence>
<dbReference type="EMBL" id="RZGY01000001">
    <property type="protein sequence ID" value="RUQ87511.1"/>
    <property type="molecule type" value="Genomic_DNA"/>
</dbReference>
<keyword evidence="6" id="KW-1185">Reference proteome</keyword>
<dbReference type="OrthoDB" id="5244233at2"/>
<dbReference type="InterPro" id="IPR018929">
    <property type="entry name" value="DUF2510"/>
</dbReference>
<feature type="domain" description="DUF2510" evidence="2">
    <location>
        <begin position="132"/>
        <end position="164"/>
    </location>
</feature>
<comment type="caution">
    <text evidence="3">The sequence shown here is derived from an EMBL/GenBank/DDBJ whole genome shotgun (WGS) entry which is preliminary data.</text>
</comment>
<dbReference type="AlphaFoldDB" id="A0A2P8GVC4"/>
<proteinExistence type="predicted"/>
<dbReference type="Proteomes" id="UP000268291">
    <property type="component" value="Unassembled WGS sequence"/>
</dbReference>